<proteinExistence type="predicted"/>
<reference evidence="1 2" key="1">
    <citation type="journal article" date="2007" name="Nature">
        <title>Evolution of genes and genomes on the Drosophila phylogeny.</title>
        <authorList>
            <consortium name="Drosophila 12 Genomes Consortium"/>
            <person name="Clark A.G."/>
            <person name="Eisen M.B."/>
            <person name="Smith D.R."/>
            <person name="Bergman C.M."/>
            <person name="Oliver B."/>
            <person name="Markow T.A."/>
            <person name="Kaufman T.C."/>
            <person name="Kellis M."/>
            <person name="Gelbart W."/>
            <person name="Iyer V.N."/>
            <person name="Pollard D.A."/>
            <person name="Sackton T.B."/>
            <person name="Larracuente A.M."/>
            <person name="Singh N.D."/>
            <person name="Abad J.P."/>
            <person name="Abt D.N."/>
            <person name="Adryan B."/>
            <person name="Aguade M."/>
            <person name="Akashi H."/>
            <person name="Anderson W.W."/>
            <person name="Aquadro C.F."/>
            <person name="Ardell D.H."/>
            <person name="Arguello R."/>
            <person name="Artieri C.G."/>
            <person name="Barbash D.A."/>
            <person name="Barker D."/>
            <person name="Barsanti P."/>
            <person name="Batterham P."/>
            <person name="Batzoglou S."/>
            <person name="Begun D."/>
            <person name="Bhutkar A."/>
            <person name="Blanco E."/>
            <person name="Bosak S.A."/>
            <person name="Bradley R.K."/>
            <person name="Brand A.D."/>
            <person name="Brent M.R."/>
            <person name="Brooks A.N."/>
            <person name="Brown R.H."/>
            <person name="Butlin R.K."/>
            <person name="Caggese C."/>
            <person name="Calvi B.R."/>
            <person name="Bernardo de Carvalho A."/>
            <person name="Caspi A."/>
            <person name="Castrezana S."/>
            <person name="Celniker S.E."/>
            <person name="Chang J.L."/>
            <person name="Chapple C."/>
            <person name="Chatterji S."/>
            <person name="Chinwalla A."/>
            <person name="Civetta A."/>
            <person name="Clifton S.W."/>
            <person name="Comeron J.M."/>
            <person name="Costello J.C."/>
            <person name="Coyne J.A."/>
            <person name="Daub J."/>
            <person name="David R.G."/>
            <person name="Delcher A.L."/>
            <person name="Delehaunty K."/>
            <person name="Do C.B."/>
            <person name="Ebling H."/>
            <person name="Edwards K."/>
            <person name="Eickbush T."/>
            <person name="Evans J.D."/>
            <person name="Filipski A."/>
            <person name="Findeiss S."/>
            <person name="Freyhult E."/>
            <person name="Fulton L."/>
            <person name="Fulton R."/>
            <person name="Garcia A.C."/>
            <person name="Gardiner A."/>
            <person name="Garfield D.A."/>
            <person name="Garvin B.E."/>
            <person name="Gibson G."/>
            <person name="Gilbert D."/>
            <person name="Gnerre S."/>
            <person name="Godfrey J."/>
            <person name="Good R."/>
            <person name="Gotea V."/>
            <person name="Gravely B."/>
            <person name="Greenberg A.J."/>
            <person name="Griffiths-Jones S."/>
            <person name="Gross S."/>
            <person name="Guigo R."/>
            <person name="Gustafson E.A."/>
            <person name="Haerty W."/>
            <person name="Hahn M.W."/>
            <person name="Halligan D.L."/>
            <person name="Halpern A.L."/>
            <person name="Halter G.M."/>
            <person name="Han M.V."/>
            <person name="Heger A."/>
            <person name="Hillier L."/>
            <person name="Hinrichs A.S."/>
            <person name="Holmes I."/>
            <person name="Hoskins R.A."/>
            <person name="Hubisz M.J."/>
            <person name="Hultmark D."/>
            <person name="Huntley M.A."/>
            <person name="Jaffe D.B."/>
            <person name="Jagadeeshan S."/>
            <person name="Jeck W.R."/>
            <person name="Johnson J."/>
            <person name="Jones C.D."/>
            <person name="Jordan W.C."/>
            <person name="Karpen G.H."/>
            <person name="Kataoka E."/>
            <person name="Keightley P.D."/>
            <person name="Kheradpour P."/>
            <person name="Kirkness E.F."/>
            <person name="Koerich L.B."/>
            <person name="Kristiansen K."/>
            <person name="Kudrna D."/>
            <person name="Kulathinal R.J."/>
            <person name="Kumar S."/>
            <person name="Kwok R."/>
            <person name="Lander E."/>
            <person name="Langley C.H."/>
            <person name="Lapoint R."/>
            <person name="Lazzaro B.P."/>
            <person name="Lee S.J."/>
            <person name="Levesque L."/>
            <person name="Li R."/>
            <person name="Lin C.F."/>
            <person name="Lin M.F."/>
            <person name="Lindblad-Toh K."/>
            <person name="Llopart A."/>
            <person name="Long M."/>
            <person name="Low L."/>
            <person name="Lozovsky E."/>
            <person name="Lu J."/>
            <person name="Luo M."/>
            <person name="Machado C.A."/>
            <person name="Makalowski W."/>
            <person name="Marzo M."/>
            <person name="Matsuda M."/>
            <person name="Matzkin L."/>
            <person name="McAllister B."/>
            <person name="McBride C.S."/>
            <person name="McKernan B."/>
            <person name="McKernan K."/>
            <person name="Mendez-Lago M."/>
            <person name="Minx P."/>
            <person name="Mollenhauer M.U."/>
            <person name="Montooth K."/>
            <person name="Mount S.M."/>
            <person name="Mu X."/>
            <person name="Myers E."/>
            <person name="Negre B."/>
            <person name="Newfeld S."/>
            <person name="Nielsen R."/>
            <person name="Noor M.A."/>
            <person name="O'Grady P."/>
            <person name="Pachter L."/>
            <person name="Papaceit M."/>
            <person name="Parisi M.J."/>
            <person name="Parisi M."/>
            <person name="Parts L."/>
            <person name="Pedersen J.S."/>
            <person name="Pesole G."/>
            <person name="Phillippy A.M."/>
            <person name="Ponting C.P."/>
            <person name="Pop M."/>
            <person name="Porcelli D."/>
            <person name="Powell J.R."/>
            <person name="Prohaska S."/>
            <person name="Pruitt K."/>
            <person name="Puig M."/>
            <person name="Quesneville H."/>
            <person name="Ram K.R."/>
            <person name="Rand D."/>
            <person name="Rasmussen M.D."/>
            <person name="Reed L.K."/>
            <person name="Reenan R."/>
            <person name="Reily A."/>
            <person name="Remington K.A."/>
            <person name="Rieger T.T."/>
            <person name="Ritchie M.G."/>
            <person name="Robin C."/>
            <person name="Rogers Y.H."/>
            <person name="Rohde C."/>
            <person name="Rozas J."/>
            <person name="Rubenfield M.J."/>
            <person name="Ruiz A."/>
            <person name="Russo S."/>
            <person name="Salzberg S.L."/>
            <person name="Sanchez-Gracia A."/>
            <person name="Saranga D.J."/>
            <person name="Sato H."/>
            <person name="Schaeffer S.W."/>
            <person name="Schatz M.C."/>
            <person name="Schlenke T."/>
            <person name="Schwartz R."/>
            <person name="Segarra C."/>
            <person name="Singh R.S."/>
            <person name="Sirot L."/>
            <person name="Sirota M."/>
            <person name="Sisneros N.B."/>
            <person name="Smith C.D."/>
            <person name="Smith T.F."/>
            <person name="Spieth J."/>
            <person name="Stage D.E."/>
            <person name="Stark A."/>
            <person name="Stephan W."/>
            <person name="Strausberg R.L."/>
            <person name="Strempel S."/>
            <person name="Sturgill D."/>
            <person name="Sutton G."/>
            <person name="Sutton G.G."/>
            <person name="Tao W."/>
            <person name="Teichmann S."/>
            <person name="Tobari Y.N."/>
            <person name="Tomimura Y."/>
            <person name="Tsolas J.M."/>
            <person name="Valente V.L."/>
            <person name="Venter E."/>
            <person name="Venter J.C."/>
            <person name="Vicario S."/>
            <person name="Vieira F.G."/>
            <person name="Vilella A.J."/>
            <person name="Villasante A."/>
            <person name="Walenz B."/>
            <person name="Wang J."/>
            <person name="Wasserman M."/>
            <person name="Watts T."/>
            <person name="Wilson D."/>
            <person name="Wilson R.K."/>
            <person name="Wing R.A."/>
            <person name="Wolfner M.F."/>
            <person name="Wong A."/>
            <person name="Wong G.K."/>
            <person name="Wu C.I."/>
            <person name="Wu G."/>
            <person name="Yamamoto D."/>
            <person name="Yang H.P."/>
            <person name="Yang S.P."/>
            <person name="Yorke J.A."/>
            <person name="Yoshida K."/>
            <person name="Zdobnov E."/>
            <person name="Zhang P."/>
            <person name="Zhang Y."/>
            <person name="Zimin A.V."/>
            <person name="Baldwin J."/>
            <person name="Abdouelleil A."/>
            <person name="Abdulkadir J."/>
            <person name="Abebe A."/>
            <person name="Abera B."/>
            <person name="Abreu J."/>
            <person name="Acer S.C."/>
            <person name="Aftuck L."/>
            <person name="Alexander A."/>
            <person name="An P."/>
            <person name="Anderson E."/>
            <person name="Anderson S."/>
            <person name="Arachi H."/>
            <person name="Azer M."/>
            <person name="Bachantsang P."/>
            <person name="Barry A."/>
            <person name="Bayul T."/>
            <person name="Berlin A."/>
            <person name="Bessette D."/>
            <person name="Bloom T."/>
            <person name="Blye J."/>
            <person name="Boguslavskiy L."/>
            <person name="Bonnet C."/>
            <person name="Boukhgalter B."/>
            <person name="Bourzgui I."/>
            <person name="Brown A."/>
            <person name="Cahill P."/>
            <person name="Channer S."/>
            <person name="Cheshatsang Y."/>
            <person name="Chuda L."/>
            <person name="Citroen M."/>
            <person name="Collymore A."/>
            <person name="Cooke P."/>
            <person name="Costello M."/>
            <person name="D'Aco K."/>
            <person name="Daza R."/>
            <person name="De Haan G."/>
            <person name="DeGray S."/>
            <person name="DeMaso C."/>
            <person name="Dhargay N."/>
            <person name="Dooley K."/>
            <person name="Dooley E."/>
            <person name="Doricent M."/>
            <person name="Dorje P."/>
            <person name="Dorjee K."/>
            <person name="Dupes A."/>
            <person name="Elong R."/>
            <person name="Falk J."/>
            <person name="Farina A."/>
            <person name="Faro S."/>
            <person name="Ferguson D."/>
            <person name="Fisher S."/>
            <person name="Foley C.D."/>
            <person name="Franke A."/>
            <person name="Friedrich D."/>
            <person name="Gadbois L."/>
            <person name="Gearin G."/>
            <person name="Gearin C.R."/>
            <person name="Giannoukos G."/>
            <person name="Goode T."/>
            <person name="Graham J."/>
            <person name="Grandbois E."/>
            <person name="Grewal S."/>
            <person name="Gyaltsen K."/>
            <person name="Hafez N."/>
            <person name="Hagos B."/>
            <person name="Hall J."/>
            <person name="Henson C."/>
            <person name="Hollinger A."/>
            <person name="Honan T."/>
            <person name="Huard M.D."/>
            <person name="Hughes L."/>
            <person name="Hurhula B."/>
            <person name="Husby M.E."/>
            <person name="Kamat A."/>
            <person name="Kanga B."/>
            <person name="Kashin S."/>
            <person name="Khazanovich D."/>
            <person name="Kisner P."/>
            <person name="Lance K."/>
            <person name="Lara M."/>
            <person name="Lee W."/>
            <person name="Lennon N."/>
            <person name="Letendre F."/>
            <person name="LeVine R."/>
            <person name="Lipovsky A."/>
            <person name="Liu X."/>
            <person name="Liu J."/>
            <person name="Liu S."/>
            <person name="Lokyitsang T."/>
            <person name="Lokyitsang Y."/>
            <person name="Lubonja R."/>
            <person name="Lui A."/>
            <person name="MacDonald P."/>
            <person name="Magnisalis V."/>
            <person name="Maru K."/>
            <person name="Matthews C."/>
            <person name="McCusker W."/>
            <person name="McDonough S."/>
            <person name="Mehta T."/>
            <person name="Meldrim J."/>
            <person name="Meneus L."/>
            <person name="Mihai O."/>
            <person name="Mihalev A."/>
            <person name="Mihova T."/>
            <person name="Mittelman R."/>
            <person name="Mlenga V."/>
            <person name="Montmayeur A."/>
            <person name="Mulrain L."/>
            <person name="Navidi A."/>
            <person name="Naylor J."/>
            <person name="Negash T."/>
            <person name="Nguyen T."/>
            <person name="Nguyen N."/>
            <person name="Nicol R."/>
            <person name="Norbu C."/>
            <person name="Norbu N."/>
            <person name="Novod N."/>
            <person name="O'Neill B."/>
            <person name="Osman S."/>
            <person name="Markiewicz E."/>
            <person name="Oyono O.L."/>
            <person name="Patti C."/>
            <person name="Phunkhang P."/>
            <person name="Pierre F."/>
            <person name="Priest M."/>
            <person name="Raghuraman S."/>
            <person name="Rege F."/>
            <person name="Reyes R."/>
            <person name="Rise C."/>
            <person name="Rogov P."/>
            <person name="Ross K."/>
            <person name="Ryan E."/>
            <person name="Settipalli S."/>
            <person name="Shea T."/>
            <person name="Sherpa N."/>
            <person name="Shi L."/>
            <person name="Shih D."/>
            <person name="Sparrow T."/>
            <person name="Spaulding J."/>
            <person name="Stalker J."/>
            <person name="Stange-Thomann N."/>
            <person name="Stavropoulos S."/>
            <person name="Stone C."/>
            <person name="Strader C."/>
            <person name="Tesfaye S."/>
            <person name="Thomson T."/>
            <person name="Thoulutsang Y."/>
            <person name="Thoulutsang D."/>
            <person name="Topham K."/>
            <person name="Topping I."/>
            <person name="Tsamla T."/>
            <person name="Vassiliev H."/>
            <person name="Vo A."/>
            <person name="Wangchuk T."/>
            <person name="Wangdi T."/>
            <person name="Weiand M."/>
            <person name="Wilkinson J."/>
            <person name="Wilson A."/>
            <person name="Yadav S."/>
            <person name="Young G."/>
            <person name="Yu Q."/>
            <person name="Zembek L."/>
            <person name="Zhong D."/>
            <person name="Zimmer A."/>
            <person name="Zwirko Z."/>
            <person name="Jaffe D.B."/>
            <person name="Alvarez P."/>
            <person name="Brockman W."/>
            <person name="Butler J."/>
            <person name="Chin C."/>
            <person name="Gnerre S."/>
            <person name="Grabherr M."/>
            <person name="Kleber M."/>
            <person name="Mauceli E."/>
            <person name="MacCallum I."/>
        </authorList>
    </citation>
    <scope>NUCLEOTIDE SEQUENCE [LARGE SCALE GENOMIC DNA]</scope>
    <source>
        <strain evidence="2">Rob3c / Tucson 14021-0248.25</strain>
    </source>
</reference>
<dbReference type="EMBL" id="CH480815">
    <property type="protein sequence ID" value="EDW40738.1"/>
    <property type="molecule type" value="Genomic_DNA"/>
</dbReference>
<keyword evidence="2" id="KW-1185">Reference proteome</keyword>
<evidence type="ECO:0000313" key="2">
    <source>
        <dbReference type="Proteomes" id="UP000001292"/>
    </source>
</evidence>
<dbReference type="Proteomes" id="UP000001292">
    <property type="component" value="Unassembled WGS sequence"/>
</dbReference>
<gene>
    <name evidence="1" type="primary">Dsec\GM25073</name>
    <name evidence="1" type="ORF">Dsec_GM25073</name>
</gene>
<dbReference type="OMA" id="IKAKTHY"/>
<protein>
    <submittedName>
        <fullName evidence="1">GM25073</fullName>
    </submittedName>
</protein>
<organism evidence="2">
    <name type="scientific">Drosophila sechellia</name>
    <name type="common">Fruit fly</name>
    <dbReference type="NCBI Taxonomy" id="7238"/>
    <lineage>
        <taxon>Eukaryota</taxon>
        <taxon>Metazoa</taxon>
        <taxon>Ecdysozoa</taxon>
        <taxon>Arthropoda</taxon>
        <taxon>Hexapoda</taxon>
        <taxon>Insecta</taxon>
        <taxon>Pterygota</taxon>
        <taxon>Neoptera</taxon>
        <taxon>Endopterygota</taxon>
        <taxon>Diptera</taxon>
        <taxon>Brachycera</taxon>
        <taxon>Muscomorpha</taxon>
        <taxon>Ephydroidea</taxon>
        <taxon>Drosophilidae</taxon>
        <taxon>Drosophila</taxon>
        <taxon>Sophophora</taxon>
    </lineage>
</organism>
<evidence type="ECO:0000313" key="1">
    <source>
        <dbReference type="EMBL" id="EDW40738.1"/>
    </source>
</evidence>
<sequence length="148" mass="16075">MNAHGHSVGHSLHRGQCYGANGGDAESHQNCGGSCRNVHVKSNPYQCEAGYGHYPVCHTDDDTDDGIIYMDRTHFYHDQEQPHVVKSVAVPSTKCSYLAEEELASDYDEDVPAIDLSKATSVESFGTRVQTEHAVNADGLPVTVTTIL</sequence>
<dbReference type="PhylomeDB" id="B4HK02"/>
<dbReference type="HOGENOM" id="CLU_1760707_0_0_1"/>
<accession>B4HK02</accession>
<dbReference type="AlphaFoldDB" id="B4HK02"/>
<name>B4HK02_DROSE</name>